<proteinExistence type="predicted"/>
<dbReference type="NCBIfam" id="TIGR03696">
    <property type="entry name" value="Rhs_assc_core"/>
    <property type="match status" value="1"/>
</dbReference>
<dbReference type="InterPro" id="IPR050708">
    <property type="entry name" value="T6SS_VgrG/RHS"/>
</dbReference>
<gene>
    <name evidence="1" type="ORF">SAMN00777080_3557</name>
</gene>
<dbReference type="EMBL" id="LT838813">
    <property type="protein sequence ID" value="SMD44920.1"/>
    <property type="molecule type" value="Genomic_DNA"/>
</dbReference>
<keyword evidence="2" id="KW-1185">Reference proteome</keyword>
<sequence length="559" mass="61172">MVLVDGALDYLVHEEGRIVSEPDGLHSEFYVKDHLGNVRQVLRSPNIQTFMATMEIQNAETEEVDFSMVSASRQTEPEHNVTEGGNEVAWLNADRGRMLGPGRTQEIYAGDSLKLQVHGKYVDDKNQKANAGSFMAVGGVKRLVADLNELALFTQNAGGANPIALFNLADILGKDLQKREAPEAYLIYALYDRDSNRYEVGKKVLSKNAANQHEVLEENMYISKDGYMETFVVNETSEDVWFDNMMVMSVSSAIVQETHYDPWGLELTGIGYEYAGVKKNKYLFNGKELIEDNGLQYYDYGARMYDPAIGRWGIVDPLADQFQSWSPYSFSFNNPLRFIDPDGRAPWDVIIKGSESQAAFNELQSSVQGQLNLSMDANGKVSYTQVGEGKLSNDAQQLTNAIDNSSIVVNVNAENTTTTSSGDLYIGGAFAGNTVTKGADGNIVVAEQEVNPGVLGKMSTAHGKPGADMLHEVTEAYQGGLISQKQGTSSPASNKAGSVYPRAHGRATKQSGSIFERIYDASGKEMKMAPSGGYPAGVKSADWYVKDKKGNKVVIQKVQ</sequence>
<protein>
    <submittedName>
        <fullName evidence="1">RHS repeat-associated core domain-containing protein</fullName>
    </submittedName>
</protein>
<dbReference type="AlphaFoldDB" id="A0A1W2H7P1"/>
<dbReference type="Proteomes" id="UP000192333">
    <property type="component" value="Chromosome I"/>
</dbReference>
<dbReference type="Gene3D" id="2.180.10.10">
    <property type="entry name" value="RHS repeat-associated core"/>
    <property type="match status" value="1"/>
</dbReference>
<dbReference type="STRING" id="758820.SAMN00777080_3557"/>
<evidence type="ECO:0000313" key="1">
    <source>
        <dbReference type="EMBL" id="SMD44920.1"/>
    </source>
</evidence>
<dbReference type="InterPro" id="IPR022385">
    <property type="entry name" value="Rhs_assc_core"/>
</dbReference>
<name>A0A1W2H7P1_9BACT</name>
<accession>A0A1W2H7P1</accession>
<evidence type="ECO:0000313" key="2">
    <source>
        <dbReference type="Proteomes" id="UP000192333"/>
    </source>
</evidence>
<reference evidence="2" key="1">
    <citation type="submission" date="2017-04" db="EMBL/GenBank/DDBJ databases">
        <authorList>
            <person name="Varghese N."/>
            <person name="Submissions S."/>
        </authorList>
    </citation>
    <scope>NUCLEOTIDE SEQUENCE [LARGE SCALE GENOMIC DNA]</scope>
    <source>
        <strain evidence="2">DSM 16537</strain>
    </source>
</reference>
<dbReference type="PANTHER" id="PTHR32305">
    <property type="match status" value="1"/>
</dbReference>
<dbReference type="PANTHER" id="PTHR32305:SF15">
    <property type="entry name" value="PROTEIN RHSA-RELATED"/>
    <property type="match status" value="1"/>
</dbReference>
<organism evidence="1 2">
    <name type="scientific">Aquiflexum balticum DSM 16537</name>
    <dbReference type="NCBI Taxonomy" id="758820"/>
    <lineage>
        <taxon>Bacteria</taxon>
        <taxon>Pseudomonadati</taxon>
        <taxon>Bacteroidota</taxon>
        <taxon>Cytophagia</taxon>
        <taxon>Cytophagales</taxon>
        <taxon>Cyclobacteriaceae</taxon>
        <taxon>Aquiflexum</taxon>
    </lineage>
</organism>